<name>A0A8T0FKM9_ARGBR</name>
<keyword evidence="4" id="KW-1185">Reference proteome</keyword>
<dbReference type="PANTHER" id="PTHR33273">
    <property type="entry name" value="DOMAIN-CONTAINING PROTEIN, PUTATIVE-RELATED"/>
    <property type="match status" value="1"/>
</dbReference>
<protein>
    <submittedName>
        <fullName evidence="3">RNA-directed DNA polymerase mobile like protein</fullName>
    </submittedName>
</protein>
<dbReference type="AlphaFoldDB" id="A0A8T0FKM9"/>
<accession>A0A8T0FKM9</accession>
<dbReference type="Proteomes" id="UP000807504">
    <property type="component" value="Unassembled WGS sequence"/>
</dbReference>
<dbReference type="GO" id="GO:0003964">
    <property type="term" value="F:RNA-directed DNA polymerase activity"/>
    <property type="evidence" value="ECO:0007669"/>
    <property type="project" value="UniProtKB-KW"/>
</dbReference>
<evidence type="ECO:0000259" key="2">
    <source>
        <dbReference type="Pfam" id="PF14529"/>
    </source>
</evidence>
<evidence type="ECO:0000313" key="3">
    <source>
        <dbReference type="EMBL" id="KAF8789920.1"/>
    </source>
</evidence>
<dbReference type="InterPro" id="IPR005135">
    <property type="entry name" value="Endo/exonuclease/phosphatase"/>
</dbReference>
<dbReference type="InterPro" id="IPR036691">
    <property type="entry name" value="Endo/exonu/phosph_ase_sf"/>
</dbReference>
<keyword evidence="3" id="KW-0808">Transferase</keyword>
<reference evidence="3" key="1">
    <citation type="journal article" date="2020" name="bioRxiv">
        <title>Chromosome-level reference genome of the European wasp spider Argiope bruennichi: a resource for studies on range expansion and evolutionary adaptation.</title>
        <authorList>
            <person name="Sheffer M.M."/>
            <person name="Hoppe A."/>
            <person name="Krehenwinkel H."/>
            <person name="Uhl G."/>
            <person name="Kuss A.W."/>
            <person name="Jensen L."/>
            <person name="Jensen C."/>
            <person name="Gillespie R.G."/>
            <person name="Hoff K.J."/>
            <person name="Prost S."/>
        </authorList>
    </citation>
    <scope>NUCLEOTIDE SEQUENCE</scope>
</reference>
<keyword evidence="3" id="KW-0695">RNA-directed DNA polymerase</keyword>
<gene>
    <name evidence="3" type="ORF">HNY73_007822</name>
</gene>
<organism evidence="3 4">
    <name type="scientific">Argiope bruennichi</name>
    <name type="common">Wasp spider</name>
    <name type="synonym">Aranea bruennichi</name>
    <dbReference type="NCBI Taxonomy" id="94029"/>
    <lineage>
        <taxon>Eukaryota</taxon>
        <taxon>Metazoa</taxon>
        <taxon>Ecdysozoa</taxon>
        <taxon>Arthropoda</taxon>
        <taxon>Chelicerata</taxon>
        <taxon>Arachnida</taxon>
        <taxon>Araneae</taxon>
        <taxon>Araneomorphae</taxon>
        <taxon>Entelegynae</taxon>
        <taxon>Araneoidea</taxon>
        <taxon>Araneidae</taxon>
        <taxon>Argiope</taxon>
    </lineage>
</organism>
<sequence>MFTFDLETLFQISSNQIICGDYNAKHRSWNNNTNTPRGNTLKRFANNAGLEVIAPADPTRYGYNSETTIDIALVKDFLFPYKITSLPEMSSDHNPVALHFHFKYTMPDITGKTKTNWKNFNKDLSYTTVNYTNIDTPEKIENLATQIEEEICNAKNRNSNLITNSKPRFDPELLQLNAERNSVRKQYQRTKRPETKRLLNLNNKIRRLSNLLENKQFVDKLVNLSPENQNVWDFVRPFKKKKHIIPTLKGPTGIAQTDLDKANFLASFRENPNFKIKNPFPTKKKTGSRGRRKKQ</sequence>
<evidence type="ECO:0000256" key="1">
    <source>
        <dbReference type="SAM" id="MobiDB-lite"/>
    </source>
</evidence>
<keyword evidence="3" id="KW-0548">Nucleotidyltransferase</keyword>
<evidence type="ECO:0000313" key="4">
    <source>
        <dbReference type="Proteomes" id="UP000807504"/>
    </source>
</evidence>
<dbReference type="PANTHER" id="PTHR33273:SF4">
    <property type="entry name" value="ENDONUCLEASE_EXONUCLEASE_PHOSPHATASE DOMAIN-CONTAINING PROTEIN"/>
    <property type="match status" value="1"/>
</dbReference>
<feature type="domain" description="Endonuclease/exonuclease/phosphatase" evidence="2">
    <location>
        <begin position="6"/>
        <end position="96"/>
    </location>
</feature>
<dbReference type="SUPFAM" id="SSF56219">
    <property type="entry name" value="DNase I-like"/>
    <property type="match status" value="1"/>
</dbReference>
<reference evidence="3" key="2">
    <citation type="submission" date="2020-06" db="EMBL/GenBank/DDBJ databases">
        <authorList>
            <person name="Sheffer M."/>
        </authorList>
    </citation>
    <scope>NUCLEOTIDE SEQUENCE</scope>
</reference>
<feature type="region of interest" description="Disordered" evidence="1">
    <location>
        <begin position="273"/>
        <end position="295"/>
    </location>
</feature>
<feature type="compositionally biased region" description="Basic residues" evidence="1">
    <location>
        <begin position="282"/>
        <end position="295"/>
    </location>
</feature>
<comment type="caution">
    <text evidence="3">The sequence shown here is derived from an EMBL/GenBank/DDBJ whole genome shotgun (WGS) entry which is preliminary data.</text>
</comment>
<proteinExistence type="predicted"/>
<dbReference type="Gene3D" id="3.60.10.10">
    <property type="entry name" value="Endonuclease/exonuclease/phosphatase"/>
    <property type="match status" value="1"/>
</dbReference>
<dbReference type="EMBL" id="JABXBU010000012">
    <property type="protein sequence ID" value="KAF8789920.1"/>
    <property type="molecule type" value="Genomic_DNA"/>
</dbReference>
<dbReference type="Pfam" id="PF14529">
    <property type="entry name" value="Exo_endo_phos_2"/>
    <property type="match status" value="1"/>
</dbReference>